<proteinExistence type="predicted"/>
<comment type="caution">
    <text evidence="4">The sequence shown here is derived from an EMBL/GenBank/DDBJ whole genome shotgun (WGS) entry which is preliminary data.</text>
</comment>
<dbReference type="PANTHER" id="PTHR10039:SF5">
    <property type="entry name" value="NACHT DOMAIN-CONTAINING PROTEIN"/>
    <property type="match status" value="1"/>
</dbReference>
<keyword evidence="5" id="KW-1185">Reference proteome</keyword>
<dbReference type="PANTHER" id="PTHR10039">
    <property type="entry name" value="AMELOGENIN"/>
    <property type="match status" value="1"/>
</dbReference>
<dbReference type="Pfam" id="PF25053">
    <property type="entry name" value="DUF7791"/>
    <property type="match status" value="1"/>
</dbReference>
<evidence type="ECO:0000259" key="3">
    <source>
        <dbReference type="Pfam" id="PF25053"/>
    </source>
</evidence>
<dbReference type="EMBL" id="FJUW01000009">
    <property type="protein sequence ID" value="CZS94883.1"/>
    <property type="molecule type" value="Genomic_DNA"/>
</dbReference>
<dbReference type="Proteomes" id="UP000178129">
    <property type="component" value="Unassembled WGS sequence"/>
</dbReference>
<feature type="domain" description="DUF7791" evidence="3">
    <location>
        <begin position="635"/>
        <end position="776"/>
    </location>
</feature>
<name>A0A1E1KA12_9HELO</name>
<accession>A0A1E1KA12</accession>
<keyword evidence="1" id="KW-0677">Repeat</keyword>
<dbReference type="Gene3D" id="3.40.50.300">
    <property type="entry name" value="P-loop containing nucleotide triphosphate hydrolases"/>
    <property type="match status" value="1"/>
</dbReference>
<gene>
    <name evidence="4" type="ORF">RCO7_06513</name>
</gene>
<dbReference type="InParanoid" id="A0A1E1KA12"/>
<evidence type="ECO:0000256" key="1">
    <source>
        <dbReference type="ARBA" id="ARBA00022737"/>
    </source>
</evidence>
<evidence type="ECO:0000313" key="4">
    <source>
        <dbReference type="EMBL" id="CZS94883.1"/>
    </source>
</evidence>
<reference evidence="5" key="1">
    <citation type="submission" date="2016-03" db="EMBL/GenBank/DDBJ databases">
        <authorList>
            <person name="Ploux O."/>
        </authorList>
    </citation>
    <scope>NUCLEOTIDE SEQUENCE [LARGE SCALE GENOMIC DNA]</scope>
    <source>
        <strain evidence="5">UK7</strain>
    </source>
</reference>
<dbReference type="InterPro" id="IPR056693">
    <property type="entry name" value="DUF7791"/>
</dbReference>
<dbReference type="Pfam" id="PF24883">
    <property type="entry name" value="NPHP3_N"/>
    <property type="match status" value="1"/>
</dbReference>
<protein>
    <submittedName>
        <fullName evidence="4">Uncharacterized protein</fullName>
    </submittedName>
</protein>
<dbReference type="SUPFAM" id="SSF52540">
    <property type="entry name" value="P-loop containing nucleoside triphosphate hydrolases"/>
    <property type="match status" value="1"/>
</dbReference>
<feature type="domain" description="Nephrocystin 3-like N-terminal" evidence="2">
    <location>
        <begin position="349"/>
        <end position="525"/>
    </location>
</feature>
<dbReference type="AlphaFoldDB" id="A0A1E1KA12"/>
<dbReference type="InterPro" id="IPR056884">
    <property type="entry name" value="NPHP3-like_N"/>
</dbReference>
<dbReference type="InterPro" id="IPR027417">
    <property type="entry name" value="P-loop_NTPase"/>
</dbReference>
<dbReference type="STRING" id="914237.A0A1E1KA12"/>
<organism evidence="4 5">
    <name type="scientific">Rhynchosporium graminicola</name>
    <dbReference type="NCBI Taxonomy" id="2792576"/>
    <lineage>
        <taxon>Eukaryota</taxon>
        <taxon>Fungi</taxon>
        <taxon>Dikarya</taxon>
        <taxon>Ascomycota</taxon>
        <taxon>Pezizomycotina</taxon>
        <taxon>Leotiomycetes</taxon>
        <taxon>Helotiales</taxon>
        <taxon>Ploettnerulaceae</taxon>
        <taxon>Rhynchosporium</taxon>
    </lineage>
</organism>
<evidence type="ECO:0000259" key="2">
    <source>
        <dbReference type="Pfam" id="PF24883"/>
    </source>
</evidence>
<evidence type="ECO:0000313" key="5">
    <source>
        <dbReference type="Proteomes" id="UP000178129"/>
    </source>
</evidence>
<sequence>MDPLTALSLASNVIQLIDFSSRIVSNCRGIYKSVDGALPEHQELELVTEDVLRLSKKLRNQRSEKPGTFGLEPGKSRREFSDEHSRTLEQEIAHKALSDMCISVSEELLLRLAKHKFTGGSSGQRKWKSFREALETVWSKKDLDALASRLDQLKTEISLHILVTLKERFDLESIQNARRFEWLDKNTKFLVKELSQSRDAIERNLDMETAEEQHVKTREIVINALQRYMQDEAKRPRPIEKMKNFDMLKEGELKESDHVHEKMEFEDQIHSTDEEKFNERQKISAQKISDAKIDMEKQRIKYEIEFRRSILTSLSFDTMESRYLDIKDAHERTFDWIHEGEFADQTPWSNFEEWLTKGSGIYWINGKAGSGKSTLMHYIFKHSKTRKMLAKWSGDGSEVLTPGFFFWSGGSLDQSSQLGLLRSVLYTILTGNQNLVPVAVPARYENFPNSLIENEDFQQILCVERYHRWTLTELKQAFQRLLKEDFGYMCLFIDGLDEYYGDPMDTITWFKSTISRKIKICISSRPWVVFEEAFSYCPQLKLQDLTTEDIRIYINDTLCSNNKMKNLFISEPTAAPELVQGIISKASGVFLWVRLVVTSLLRGLNNNDQIKDLQRRLDLLPAELQALFSYMLTLVEPVYIREGSQILQIMLKYQQISAVLQKDYPQVEGLSGIELSFAIDSDDSYLFQSPVNLMPDSEVGDRIADIDCRLKVRCAGLLEIPSYWQRDSCPHKGRIFSSKIGRARVQWLHRTVKDFLESDGGREMLRKNTLNSFGVNFNPSRPLLIASILHLKRWFLNMDVINGVHPLPGLVARSMATAYQAERESGQPETEILEELDGVVQQLSPMSPKRHWVEHLYHDGGMINFISLAEKHCLKYFLCAKLLASEDKPSELNLSSKDSYLGYLDWSKPAHLASHEQSLSYMSKNKRLLSIMLKIGCDPNRSCHEDKSGWHIFLRALVQQTPVQEQGAAWCSIAQLFLEYRADPSSKLVLDGHMYSPRDIISEAFSRNYPLLCDALMATMPIPQQKQPHRRAKTWLVRKIFRGSTNVT</sequence>